<dbReference type="InterPro" id="IPR028389">
    <property type="entry name" value="POT1"/>
</dbReference>
<evidence type="ECO:0000256" key="7">
    <source>
        <dbReference type="ARBA" id="ARBA00023242"/>
    </source>
</evidence>
<comment type="subcellular location">
    <subcellularLocation>
        <location evidence="2">Chromosome</location>
        <location evidence="2">Telomere</location>
    </subcellularLocation>
    <subcellularLocation>
        <location evidence="1">Nucleus</location>
    </subcellularLocation>
</comment>
<gene>
    <name evidence="10" type="ORF">EJ04DRAFT_177035</name>
</gene>
<evidence type="ECO:0000256" key="3">
    <source>
        <dbReference type="ARBA" id="ARBA00008442"/>
    </source>
</evidence>
<organism evidence="10 11">
    <name type="scientific">Polyplosphaeria fusca</name>
    <dbReference type="NCBI Taxonomy" id="682080"/>
    <lineage>
        <taxon>Eukaryota</taxon>
        <taxon>Fungi</taxon>
        <taxon>Dikarya</taxon>
        <taxon>Ascomycota</taxon>
        <taxon>Pezizomycotina</taxon>
        <taxon>Dothideomycetes</taxon>
        <taxon>Pleosporomycetidae</taxon>
        <taxon>Pleosporales</taxon>
        <taxon>Tetraplosphaeriaceae</taxon>
        <taxon>Polyplosphaeria</taxon>
    </lineage>
</organism>
<comment type="caution">
    <text evidence="10">The sequence shown here is derived from an EMBL/GenBank/DDBJ whole genome shotgun (WGS) entry which is preliminary data.</text>
</comment>
<dbReference type="InterPro" id="IPR032042">
    <property type="entry name" value="POT1PC"/>
</dbReference>
<keyword evidence="4" id="KW-0158">Chromosome</keyword>
<keyword evidence="6" id="KW-0238">DNA-binding</keyword>
<evidence type="ECO:0000256" key="1">
    <source>
        <dbReference type="ARBA" id="ARBA00004123"/>
    </source>
</evidence>
<evidence type="ECO:0000256" key="4">
    <source>
        <dbReference type="ARBA" id="ARBA00022454"/>
    </source>
</evidence>
<dbReference type="GO" id="GO:0032210">
    <property type="term" value="P:regulation of telomere maintenance via telomerase"/>
    <property type="evidence" value="ECO:0007669"/>
    <property type="project" value="TreeGrafter"/>
</dbReference>
<dbReference type="GO" id="GO:0000783">
    <property type="term" value="C:nuclear telomere cap complex"/>
    <property type="evidence" value="ECO:0007669"/>
    <property type="project" value="TreeGrafter"/>
</dbReference>
<dbReference type="SUPFAM" id="SSF50249">
    <property type="entry name" value="Nucleic acid-binding proteins"/>
    <property type="match status" value="2"/>
</dbReference>
<dbReference type="AlphaFoldDB" id="A0A9P4QYP7"/>
<keyword evidence="11" id="KW-1185">Reference proteome</keyword>
<evidence type="ECO:0000313" key="11">
    <source>
        <dbReference type="Proteomes" id="UP000799444"/>
    </source>
</evidence>
<dbReference type="Pfam" id="PF16686">
    <property type="entry name" value="POT1PC"/>
    <property type="match status" value="1"/>
</dbReference>
<keyword evidence="7" id="KW-0539">Nucleus</keyword>
<protein>
    <recommendedName>
        <fullName evidence="9">Protection of telomeres protein 1 ssDNA-binding domain-containing protein</fullName>
    </recommendedName>
</protein>
<dbReference type="GO" id="GO:0016233">
    <property type="term" value="P:telomere capping"/>
    <property type="evidence" value="ECO:0007669"/>
    <property type="project" value="TreeGrafter"/>
</dbReference>
<dbReference type="Proteomes" id="UP000799444">
    <property type="component" value="Unassembled WGS sequence"/>
</dbReference>
<dbReference type="GO" id="GO:0098505">
    <property type="term" value="F:G-rich strand telomeric DNA binding"/>
    <property type="evidence" value="ECO:0007669"/>
    <property type="project" value="TreeGrafter"/>
</dbReference>
<evidence type="ECO:0000313" key="10">
    <source>
        <dbReference type="EMBL" id="KAF2736052.1"/>
    </source>
</evidence>
<evidence type="ECO:0000256" key="5">
    <source>
        <dbReference type="ARBA" id="ARBA00022895"/>
    </source>
</evidence>
<evidence type="ECO:0000256" key="2">
    <source>
        <dbReference type="ARBA" id="ARBA00004574"/>
    </source>
</evidence>
<sequence>MAELPPNFTFIREIRSRPDGVSFAGIVVSTKGIRATKGTHSNLEVVVQDEFDDASDSAITLRYFCWPEDFPDEPEVGDIVFVRHAKASEWNDKMTATSNWELKTDLFIFKSASVPIVQKGYAPSLSGLSSLPHTSNREAVLPKESELKVVLDRRMRSAVRSKQLKQQPSQSTPSKPTRLALIKDLGINVFHDINAQVVKIWSENQSCTDIHVTDYTTNHHLFWHEEPNLEDGMQSRWQGPYGQMTLAVRLYGVNAQWTNDNVSVGDFIFLRNVHLKLSNMNKLEGALHEDRLHPNQNDIRRLLQQSAISEIQKRKADYERQQNAKFIKNEPKKPSAKAAAKKREEKKQMQRLQRELEQKEAEEAEVARSGVNPDVRARDPEIKLSTLAEVQDNSHLNTNTMNGDAMKLPFINTKYRIRGRVVDFYPPKLEDFAHSMIDPTWNPLDVYTRSSWEWGFVLLMEDATASAGQQPSRIRVIVSNDDAEFLLKMKAAE</sequence>
<evidence type="ECO:0000256" key="6">
    <source>
        <dbReference type="ARBA" id="ARBA00023125"/>
    </source>
</evidence>
<feature type="compositionally biased region" description="Basic and acidic residues" evidence="8">
    <location>
        <begin position="341"/>
        <end position="361"/>
    </location>
</feature>
<feature type="region of interest" description="Disordered" evidence="8">
    <location>
        <begin position="328"/>
        <end position="369"/>
    </location>
</feature>
<dbReference type="InterPro" id="IPR012340">
    <property type="entry name" value="NA-bd_OB-fold"/>
</dbReference>
<name>A0A9P4QYP7_9PLEO</name>
<dbReference type="FunFam" id="2.40.50.140:FF:000303">
    <property type="entry name" value="Protection of telomeres protein 1"/>
    <property type="match status" value="1"/>
</dbReference>
<dbReference type="Gene3D" id="2.40.50.140">
    <property type="entry name" value="Nucleic acid-binding proteins"/>
    <property type="match status" value="2"/>
</dbReference>
<dbReference type="GO" id="GO:0010521">
    <property type="term" value="F:telomerase inhibitor activity"/>
    <property type="evidence" value="ECO:0007669"/>
    <property type="project" value="TreeGrafter"/>
</dbReference>
<proteinExistence type="inferred from homology"/>
<accession>A0A9P4QYP7</accession>
<dbReference type="EMBL" id="ML996129">
    <property type="protein sequence ID" value="KAF2736052.1"/>
    <property type="molecule type" value="Genomic_DNA"/>
</dbReference>
<comment type="similarity">
    <text evidence="3">Belongs to the telombin family.</text>
</comment>
<dbReference type="PANTHER" id="PTHR14513">
    <property type="entry name" value="PROTECTION OF TELOMERES 1"/>
    <property type="match status" value="1"/>
</dbReference>
<reference evidence="10" key="1">
    <citation type="journal article" date="2020" name="Stud. Mycol.">
        <title>101 Dothideomycetes genomes: a test case for predicting lifestyles and emergence of pathogens.</title>
        <authorList>
            <person name="Haridas S."/>
            <person name="Albert R."/>
            <person name="Binder M."/>
            <person name="Bloem J."/>
            <person name="Labutti K."/>
            <person name="Salamov A."/>
            <person name="Andreopoulos B."/>
            <person name="Baker S."/>
            <person name="Barry K."/>
            <person name="Bills G."/>
            <person name="Bluhm B."/>
            <person name="Cannon C."/>
            <person name="Castanera R."/>
            <person name="Culley D."/>
            <person name="Daum C."/>
            <person name="Ezra D."/>
            <person name="Gonzalez J."/>
            <person name="Henrissat B."/>
            <person name="Kuo A."/>
            <person name="Liang C."/>
            <person name="Lipzen A."/>
            <person name="Lutzoni F."/>
            <person name="Magnuson J."/>
            <person name="Mondo S."/>
            <person name="Nolan M."/>
            <person name="Ohm R."/>
            <person name="Pangilinan J."/>
            <person name="Park H.-J."/>
            <person name="Ramirez L."/>
            <person name="Alfaro M."/>
            <person name="Sun H."/>
            <person name="Tritt A."/>
            <person name="Yoshinaga Y."/>
            <person name="Zwiers L.-H."/>
            <person name="Turgeon B."/>
            <person name="Goodwin S."/>
            <person name="Spatafora J."/>
            <person name="Crous P."/>
            <person name="Grigoriev I."/>
        </authorList>
    </citation>
    <scope>NUCLEOTIDE SEQUENCE</scope>
    <source>
        <strain evidence="10">CBS 125425</strain>
    </source>
</reference>
<feature type="domain" description="Protection of telomeres protein 1 ssDNA-binding" evidence="9">
    <location>
        <begin position="181"/>
        <end position="321"/>
    </location>
</feature>
<evidence type="ECO:0000256" key="8">
    <source>
        <dbReference type="SAM" id="MobiDB-lite"/>
    </source>
</evidence>
<keyword evidence="5" id="KW-0779">Telomere</keyword>
<dbReference type="OrthoDB" id="2186770at2759"/>
<dbReference type="PANTHER" id="PTHR14513:SF0">
    <property type="entry name" value="PROTECTION OF TELOMERES PROTEIN 1"/>
    <property type="match status" value="1"/>
</dbReference>
<evidence type="ECO:0000259" key="9">
    <source>
        <dbReference type="Pfam" id="PF16686"/>
    </source>
</evidence>